<organism evidence="1 2">
    <name type="scientific">Candidatus Falkowbacteria bacterium RIFOXYC2_FULL_36_12</name>
    <dbReference type="NCBI Taxonomy" id="1798002"/>
    <lineage>
        <taxon>Bacteria</taxon>
        <taxon>Candidatus Falkowiibacteriota</taxon>
    </lineage>
</organism>
<gene>
    <name evidence="1" type="ORF">A2478_00070</name>
</gene>
<dbReference type="STRING" id="1798002.A2478_00070"/>
<dbReference type="EMBL" id="MFGJ01000003">
    <property type="protein sequence ID" value="OGF32603.1"/>
    <property type="molecule type" value="Genomic_DNA"/>
</dbReference>
<reference evidence="1 2" key="1">
    <citation type="journal article" date="2016" name="Nat. Commun.">
        <title>Thousands of microbial genomes shed light on interconnected biogeochemical processes in an aquifer system.</title>
        <authorList>
            <person name="Anantharaman K."/>
            <person name="Brown C.T."/>
            <person name="Hug L.A."/>
            <person name="Sharon I."/>
            <person name="Castelle C.J."/>
            <person name="Probst A.J."/>
            <person name="Thomas B.C."/>
            <person name="Singh A."/>
            <person name="Wilkins M.J."/>
            <person name="Karaoz U."/>
            <person name="Brodie E.L."/>
            <person name="Williams K.H."/>
            <person name="Hubbard S.S."/>
            <person name="Banfield J.F."/>
        </authorList>
    </citation>
    <scope>NUCLEOTIDE SEQUENCE [LARGE SCALE GENOMIC DNA]</scope>
</reference>
<evidence type="ECO:0000313" key="1">
    <source>
        <dbReference type="EMBL" id="OGF32603.1"/>
    </source>
</evidence>
<evidence type="ECO:0000313" key="2">
    <source>
        <dbReference type="Proteomes" id="UP000179001"/>
    </source>
</evidence>
<dbReference type="Proteomes" id="UP000179001">
    <property type="component" value="Unassembled WGS sequence"/>
</dbReference>
<name>A0A1F5T1I6_9BACT</name>
<sequence length="62" mass="7174">MGMCRPDFKDVESFGLDENNHLQVVCCCGVVIYNLDELHSHWLKGHFDVILERDLPEEELGK</sequence>
<dbReference type="AlphaFoldDB" id="A0A1F5T1I6"/>
<protein>
    <submittedName>
        <fullName evidence="1">Uncharacterized protein</fullName>
    </submittedName>
</protein>
<accession>A0A1F5T1I6</accession>
<proteinExistence type="predicted"/>
<comment type="caution">
    <text evidence="1">The sequence shown here is derived from an EMBL/GenBank/DDBJ whole genome shotgun (WGS) entry which is preliminary data.</text>
</comment>